<accession>A0A7J7J9I4</accession>
<protein>
    <submittedName>
        <fullName evidence="1">WDR19</fullName>
    </submittedName>
</protein>
<comment type="caution">
    <text evidence="1">The sequence shown here is derived from an EMBL/GenBank/DDBJ whole genome shotgun (WGS) entry which is preliminary data.</text>
</comment>
<dbReference type="GO" id="GO:0005929">
    <property type="term" value="C:cilium"/>
    <property type="evidence" value="ECO:0007669"/>
    <property type="project" value="TreeGrafter"/>
</dbReference>
<dbReference type="PANTHER" id="PTHR14920">
    <property type="entry name" value="OSMOTIC AVOIDANCE ABNORMAL PROTEIN 1/WD REPEAT MEMBRANE PROTEIN"/>
    <property type="match status" value="1"/>
</dbReference>
<proteinExistence type="predicted"/>
<dbReference type="OrthoDB" id="10250638at2759"/>
<dbReference type="GO" id="GO:0030991">
    <property type="term" value="C:intraciliary transport particle A"/>
    <property type="evidence" value="ECO:0007669"/>
    <property type="project" value="TreeGrafter"/>
</dbReference>
<organism evidence="1 2">
    <name type="scientific">Bugula neritina</name>
    <name type="common">Brown bryozoan</name>
    <name type="synonym">Sertularia neritina</name>
    <dbReference type="NCBI Taxonomy" id="10212"/>
    <lineage>
        <taxon>Eukaryota</taxon>
        <taxon>Metazoa</taxon>
        <taxon>Spiralia</taxon>
        <taxon>Lophotrochozoa</taxon>
        <taxon>Bryozoa</taxon>
        <taxon>Gymnolaemata</taxon>
        <taxon>Cheilostomatida</taxon>
        <taxon>Flustrina</taxon>
        <taxon>Buguloidea</taxon>
        <taxon>Bugulidae</taxon>
        <taxon>Bugula</taxon>
    </lineage>
</organism>
<evidence type="ECO:0000313" key="1">
    <source>
        <dbReference type="EMBL" id="KAF6022231.1"/>
    </source>
</evidence>
<name>A0A7J7J9I4_BUGNE</name>
<dbReference type="GO" id="GO:0060271">
    <property type="term" value="P:cilium assembly"/>
    <property type="evidence" value="ECO:0007669"/>
    <property type="project" value="TreeGrafter"/>
</dbReference>
<reference evidence="1" key="1">
    <citation type="submission" date="2020-06" db="EMBL/GenBank/DDBJ databases">
        <title>Draft genome of Bugula neritina, a colonial animal packing powerful symbionts and potential medicines.</title>
        <authorList>
            <person name="Rayko M."/>
        </authorList>
    </citation>
    <scope>NUCLEOTIDE SEQUENCE [LARGE SCALE GENOMIC DNA]</scope>
    <source>
        <strain evidence="1">Kwan_BN1</strain>
    </source>
</reference>
<dbReference type="EMBL" id="VXIV02002878">
    <property type="protein sequence ID" value="KAF6022231.1"/>
    <property type="molecule type" value="Genomic_DNA"/>
</dbReference>
<sequence length="126" mass="14496">MGETDGMPKDAKYLFRLYMALKQYPEAARTAIIIAREEQNAGQYRNAHDVLFNMYEELRKEGIKVPVDMQNNLMILHSYMLVKQHARKGQHLIAARLLIRVANNISKFPSRKFLSLIAAFISICSP</sequence>
<dbReference type="AlphaFoldDB" id="A0A7J7J9I4"/>
<dbReference type="InterPro" id="IPR040379">
    <property type="entry name" value="WDR19/dyf-2"/>
</dbReference>
<dbReference type="PANTHER" id="PTHR14920:SF0">
    <property type="entry name" value="WD REPEAT DOMAIN 19"/>
    <property type="match status" value="1"/>
</dbReference>
<keyword evidence="2" id="KW-1185">Reference proteome</keyword>
<gene>
    <name evidence="1" type="ORF">EB796_019457</name>
</gene>
<evidence type="ECO:0000313" key="2">
    <source>
        <dbReference type="Proteomes" id="UP000593567"/>
    </source>
</evidence>
<dbReference type="Proteomes" id="UP000593567">
    <property type="component" value="Unassembled WGS sequence"/>
</dbReference>
<dbReference type="GO" id="GO:0035721">
    <property type="term" value="P:intraciliary retrograde transport"/>
    <property type="evidence" value="ECO:0007669"/>
    <property type="project" value="InterPro"/>
</dbReference>